<gene>
    <name evidence="1" type="ORF">NTEN_LOCUS6390</name>
</gene>
<dbReference type="AlphaFoldDB" id="A0A6H5GBV1"/>
<dbReference type="EMBL" id="CADCXU010009650">
    <property type="protein sequence ID" value="CAB0000603.1"/>
    <property type="molecule type" value="Genomic_DNA"/>
</dbReference>
<dbReference type="Proteomes" id="UP000479000">
    <property type="component" value="Unassembled WGS sequence"/>
</dbReference>
<evidence type="ECO:0000313" key="1">
    <source>
        <dbReference type="EMBL" id="CAB0000603.1"/>
    </source>
</evidence>
<accession>A0A6H5GBV1</accession>
<sequence>MFLHLLIECDVHYLVVLCAESRGQCHFLSKALGFLRHHQRILKLKVEFLALPIRYIQR</sequence>
<reference evidence="1 2" key="1">
    <citation type="submission" date="2020-02" db="EMBL/GenBank/DDBJ databases">
        <authorList>
            <person name="Ferguson B K."/>
        </authorList>
    </citation>
    <scope>NUCLEOTIDE SEQUENCE [LARGE SCALE GENOMIC DNA]</scope>
</reference>
<name>A0A6H5GBV1_9HEMI</name>
<keyword evidence="2" id="KW-1185">Reference proteome</keyword>
<proteinExistence type="predicted"/>
<organism evidence="1 2">
    <name type="scientific">Nesidiocoris tenuis</name>
    <dbReference type="NCBI Taxonomy" id="355587"/>
    <lineage>
        <taxon>Eukaryota</taxon>
        <taxon>Metazoa</taxon>
        <taxon>Ecdysozoa</taxon>
        <taxon>Arthropoda</taxon>
        <taxon>Hexapoda</taxon>
        <taxon>Insecta</taxon>
        <taxon>Pterygota</taxon>
        <taxon>Neoptera</taxon>
        <taxon>Paraneoptera</taxon>
        <taxon>Hemiptera</taxon>
        <taxon>Heteroptera</taxon>
        <taxon>Panheteroptera</taxon>
        <taxon>Cimicomorpha</taxon>
        <taxon>Miridae</taxon>
        <taxon>Dicyphina</taxon>
        <taxon>Nesidiocoris</taxon>
    </lineage>
</organism>
<evidence type="ECO:0000313" key="2">
    <source>
        <dbReference type="Proteomes" id="UP000479000"/>
    </source>
</evidence>
<protein>
    <submittedName>
        <fullName evidence="1">Uncharacterized protein</fullName>
    </submittedName>
</protein>
<feature type="non-terminal residue" evidence="1">
    <location>
        <position position="58"/>
    </location>
</feature>